<accession>A0AA39YPG7</accession>
<gene>
    <name evidence="1" type="ORF">B0T16DRAFT_499067</name>
</gene>
<keyword evidence="2" id="KW-1185">Reference proteome</keyword>
<dbReference type="EMBL" id="JAULSV010000001">
    <property type="protein sequence ID" value="KAK0655361.1"/>
    <property type="molecule type" value="Genomic_DNA"/>
</dbReference>
<proteinExistence type="predicted"/>
<dbReference type="AlphaFoldDB" id="A0AA39YPG7"/>
<name>A0AA39YPG7_9PEZI</name>
<protein>
    <submittedName>
        <fullName evidence="1">Uncharacterized protein</fullName>
    </submittedName>
</protein>
<evidence type="ECO:0000313" key="1">
    <source>
        <dbReference type="EMBL" id="KAK0655361.1"/>
    </source>
</evidence>
<dbReference type="Proteomes" id="UP001174936">
    <property type="component" value="Unassembled WGS sequence"/>
</dbReference>
<comment type="caution">
    <text evidence="1">The sequence shown here is derived from an EMBL/GenBank/DDBJ whole genome shotgun (WGS) entry which is preliminary data.</text>
</comment>
<evidence type="ECO:0000313" key="2">
    <source>
        <dbReference type="Proteomes" id="UP001174936"/>
    </source>
</evidence>
<sequence length="147" mass="16296">MSSAAAPHFTSQVRNGKYMQDWPSGQHWRPSSLVTIALNSAFHDQATEAAVVLLGPLISLTVVKRSTEGLDIVPANLERRYESLQALRHLYIIVRAFPRAACSQNRSWHPPKRFPSKRFPPAELPLNSAPLGEAFARTHTSTEAALI</sequence>
<reference evidence="1" key="1">
    <citation type="submission" date="2023-06" db="EMBL/GenBank/DDBJ databases">
        <title>Genome-scale phylogeny and comparative genomics of the fungal order Sordariales.</title>
        <authorList>
            <consortium name="Lawrence Berkeley National Laboratory"/>
            <person name="Hensen N."/>
            <person name="Bonometti L."/>
            <person name="Westerberg I."/>
            <person name="Brannstrom I.O."/>
            <person name="Guillou S."/>
            <person name="Cros-Aarteil S."/>
            <person name="Calhoun S."/>
            <person name="Haridas S."/>
            <person name="Kuo A."/>
            <person name="Mondo S."/>
            <person name="Pangilinan J."/>
            <person name="Riley R."/>
            <person name="Labutti K."/>
            <person name="Andreopoulos B."/>
            <person name="Lipzen A."/>
            <person name="Chen C."/>
            <person name="Yanf M."/>
            <person name="Daum C."/>
            <person name="Ng V."/>
            <person name="Clum A."/>
            <person name="Steindorff A."/>
            <person name="Ohm R."/>
            <person name="Martin F."/>
            <person name="Silar P."/>
            <person name="Natvig D."/>
            <person name="Lalanne C."/>
            <person name="Gautier V."/>
            <person name="Ament-Velasquez S.L."/>
            <person name="Kruys A."/>
            <person name="Hutchinson M.I."/>
            <person name="Powell A.J."/>
            <person name="Barry K."/>
            <person name="Miller A.N."/>
            <person name="Grigoriev I.V."/>
            <person name="Debuchy R."/>
            <person name="Gladieux P."/>
            <person name="Thoren M.H."/>
            <person name="Johannesson H."/>
        </authorList>
    </citation>
    <scope>NUCLEOTIDE SEQUENCE</scope>
    <source>
        <strain evidence="1">SMH2532-1</strain>
    </source>
</reference>
<organism evidence="1 2">
    <name type="scientific">Cercophora newfieldiana</name>
    <dbReference type="NCBI Taxonomy" id="92897"/>
    <lineage>
        <taxon>Eukaryota</taxon>
        <taxon>Fungi</taxon>
        <taxon>Dikarya</taxon>
        <taxon>Ascomycota</taxon>
        <taxon>Pezizomycotina</taxon>
        <taxon>Sordariomycetes</taxon>
        <taxon>Sordariomycetidae</taxon>
        <taxon>Sordariales</taxon>
        <taxon>Lasiosphaeriaceae</taxon>
        <taxon>Cercophora</taxon>
    </lineage>
</organism>